<proteinExistence type="predicted"/>
<dbReference type="InterPro" id="IPR005135">
    <property type="entry name" value="Endo/exonuclease/phosphatase"/>
</dbReference>
<keyword evidence="2" id="KW-0540">Nuclease</keyword>
<dbReference type="SUPFAM" id="SSF56219">
    <property type="entry name" value="DNase I-like"/>
    <property type="match status" value="1"/>
</dbReference>
<dbReference type="GO" id="GO:0000175">
    <property type="term" value="F:3'-5'-RNA exonuclease activity"/>
    <property type="evidence" value="ECO:0007669"/>
    <property type="project" value="TreeGrafter"/>
</dbReference>
<reference evidence="2" key="1">
    <citation type="submission" date="2023-07" db="EMBL/GenBank/DDBJ databases">
        <title>Genomic Encyclopedia of Type Strains, Phase IV (KMG-IV): sequencing the most valuable type-strain genomes for metagenomic binning, comparative biology and taxonomic classification.</title>
        <authorList>
            <person name="Goeker M."/>
        </authorList>
    </citation>
    <scope>NUCLEOTIDE SEQUENCE</scope>
    <source>
        <strain evidence="2">DSM 24202</strain>
    </source>
</reference>
<evidence type="ECO:0000313" key="2">
    <source>
        <dbReference type="EMBL" id="MDQ0291711.1"/>
    </source>
</evidence>
<dbReference type="InterPro" id="IPR036691">
    <property type="entry name" value="Endo/exonu/phosph_ase_sf"/>
</dbReference>
<keyword evidence="3" id="KW-1185">Reference proteome</keyword>
<dbReference type="Pfam" id="PF03372">
    <property type="entry name" value="Exo_endo_phos"/>
    <property type="match status" value="1"/>
</dbReference>
<dbReference type="PANTHER" id="PTHR12121">
    <property type="entry name" value="CARBON CATABOLITE REPRESSOR PROTEIN 4"/>
    <property type="match status" value="1"/>
</dbReference>
<dbReference type="PANTHER" id="PTHR12121:SF36">
    <property type="entry name" value="ENDONUCLEASE_EXONUCLEASE_PHOSPHATASE DOMAIN-CONTAINING PROTEIN"/>
    <property type="match status" value="1"/>
</dbReference>
<organism evidence="2 3">
    <name type="scientific">Oligosphaera ethanolica</name>
    <dbReference type="NCBI Taxonomy" id="760260"/>
    <lineage>
        <taxon>Bacteria</taxon>
        <taxon>Pseudomonadati</taxon>
        <taxon>Lentisphaerota</taxon>
        <taxon>Oligosphaeria</taxon>
        <taxon>Oligosphaerales</taxon>
        <taxon>Oligosphaeraceae</taxon>
        <taxon>Oligosphaera</taxon>
    </lineage>
</organism>
<dbReference type="RefSeq" id="WP_307264901.1">
    <property type="nucleotide sequence ID" value="NZ_JAUSVL010000001.1"/>
</dbReference>
<dbReference type="CDD" id="cd09083">
    <property type="entry name" value="EEP-1"/>
    <property type="match status" value="1"/>
</dbReference>
<dbReference type="AlphaFoldDB" id="A0AAE3VJZ4"/>
<evidence type="ECO:0000313" key="3">
    <source>
        <dbReference type="Proteomes" id="UP001238163"/>
    </source>
</evidence>
<dbReference type="Gene3D" id="3.60.10.10">
    <property type="entry name" value="Endonuclease/exonuclease/phosphatase"/>
    <property type="match status" value="1"/>
</dbReference>
<sequence length="264" mass="30102">MYKDRDPLIRLATYNVRCPVDKEPNDWAHRLPRLLALMEKHRFGIVGLQEATKGQIEDLCGDGWAYVGQAREDGLEKGEYSCIIYRPERFEVEETGTFWLSETPDVAGSRSWESVCTRICTWGRFRDRQTDSCFTHFNTHLDHRSKAAQLNGMKLILDQIKTIAPEGAVILSGDFNVFPDSPVIALVDAIMHNVWDISLTPVEGPHYTFNAFTYRDEPTPTHPQPIDYIYVNSSVRVQGVRVLNDSDHGLYPSDHFPVMACLNI</sequence>
<dbReference type="InterPro" id="IPR050410">
    <property type="entry name" value="CCR4/nocturin_mRNA_transcr"/>
</dbReference>
<feature type="domain" description="Endonuclease/exonuclease/phosphatase" evidence="1">
    <location>
        <begin position="12"/>
        <end position="255"/>
    </location>
</feature>
<keyword evidence="2" id="KW-0255">Endonuclease</keyword>
<keyword evidence="2" id="KW-0378">Hydrolase</keyword>
<dbReference type="Proteomes" id="UP001238163">
    <property type="component" value="Unassembled WGS sequence"/>
</dbReference>
<accession>A0AAE3VJZ4</accession>
<gene>
    <name evidence="2" type="ORF">J3R75_003818</name>
</gene>
<name>A0AAE3VJZ4_9BACT</name>
<dbReference type="GO" id="GO:0004519">
    <property type="term" value="F:endonuclease activity"/>
    <property type="evidence" value="ECO:0007669"/>
    <property type="project" value="UniProtKB-KW"/>
</dbReference>
<protein>
    <submittedName>
        <fullName evidence="2">Endonuclease/exonuclease/phosphatase family metal-dependent hydrolase</fullName>
    </submittedName>
</protein>
<comment type="caution">
    <text evidence="2">The sequence shown here is derived from an EMBL/GenBank/DDBJ whole genome shotgun (WGS) entry which is preliminary data.</text>
</comment>
<evidence type="ECO:0000259" key="1">
    <source>
        <dbReference type="Pfam" id="PF03372"/>
    </source>
</evidence>
<dbReference type="EMBL" id="JAUSVL010000001">
    <property type="protein sequence ID" value="MDQ0291711.1"/>
    <property type="molecule type" value="Genomic_DNA"/>
</dbReference>